<dbReference type="STRING" id="1073327.SAMN04488108_0414"/>
<dbReference type="AlphaFoldDB" id="A0A1M7Z4U0"/>
<accession>A0A1M7Z4U0</accession>
<dbReference type="PANTHER" id="PTHR30026">
    <property type="entry name" value="OUTER MEMBRANE PROTEIN TOLC"/>
    <property type="match status" value="1"/>
</dbReference>
<evidence type="ECO:0000256" key="5">
    <source>
        <dbReference type="ARBA" id="ARBA00022692"/>
    </source>
</evidence>
<dbReference type="OrthoDB" id="367883at2"/>
<gene>
    <name evidence="8" type="ORF">SAMN04488108_0414</name>
</gene>
<dbReference type="InterPro" id="IPR051906">
    <property type="entry name" value="TolC-like"/>
</dbReference>
<dbReference type="RefSeq" id="WP_073570083.1">
    <property type="nucleotide sequence ID" value="NZ_FRXN01000001.1"/>
</dbReference>
<evidence type="ECO:0000313" key="8">
    <source>
        <dbReference type="EMBL" id="SHO59864.1"/>
    </source>
</evidence>
<sequence length="450" mass="51420">MSQKLILTSIFFTLLPLTVISQNVLEKYVNEGIENNLSLQEKNISLEQSLLALETAKSYFLPAVDFGFTYNLSKGGRSIQLPIGDLLNDVYSTLNDLTSSDRFPLVENVSQQFLPNNFYDARFRITLPVVNPDLHFQKEIREQQVIVSELDLEIYRATLIEDIKTAYYNYCTAFKAIEVLESSAELVQRNLKDNQSLLENGKGLPASVLRAESEVENIRALMIEAENRKLNASYYLNFLINKPLDSEVIYESQDIDQAHLQALLIEDNLDTRPELLQVSTLQQIRETSLLQSKRYWVPRINTFADLGSQEFNFEFSTQNSAYAFFGLNLNFPIFHGGRNQQHIRLSELNLVASNLQKNQLENKLSMDLKMAKNAVISSQAALKSSEKKLTSSEAYLRLVDRGFREGANSLIEFIDARNQYTQASLQQTINTYSLLISQTKLERQLTIDNY</sequence>
<comment type="subcellular location">
    <subcellularLocation>
        <location evidence="1">Cell outer membrane</location>
    </subcellularLocation>
</comment>
<comment type="similarity">
    <text evidence="2">Belongs to the outer membrane factor (OMF) (TC 1.B.17) family.</text>
</comment>
<evidence type="ECO:0000256" key="7">
    <source>
        <dbReference type="ARBA" id="ARBA00023237"/>
    </source>
</evidence>
<dbReference type="Proteomes" id="UP000184609">
    <property type="component" value="Unassembled WGS sequence"/>
</dbReference>
<keyword evidence="4" id="KW-1134">Transmembrane beta strand</keyword>
<protein>
    <submittedName>
        <fullName evidence="8">Outer membrane protein TolC</fullName>
    </submittedName>
</protein>
<proteinExistence type="inferred from homology"/>
<keyword evidence="3" id="KW-0813">Transport</keyword>
<dbReference type="EMBL" id="FRXN01000001">
    <property type="protein sequence ID" value="SHO59864.1"/>
    <property type="molecule type" value="Genomic_DNA"/>
</dbReference>
<dbReference type="Gene3D" id="1.20.1600.10">
    <property type="entry name" value="Outer membrane efflux proteins (OEP)"/>
    <property type="match status" value="1"/>
</dbReference>
<evidence type="ECO:0000256" key="3">
    <source>
        <dbReference type="ARBA" id="ARBA00022448"/>
    </source>
</evidence>
<keyword evidence="7" id="KW-0998">Cell outer membrane</keyword>
<dbReference type="GO" id="GO:0015288">
    <property type="term" value="F:porin activity"/>
    <property type="evidence" value="ECO:0007669"/>
    <property type="project" value="TreeGrafter"/>
</dbReference>
<dbReference type="SUPFAM" id="SSF56954">
    <property type="entry name" value="Outer membrane efflux proteins (OEP)"/>
    <property type="match status" value="1"/>
</dbReference>
<keyword evidence="9" id="KW-1185">Reference proteome</keyword>
<dbReference type="GO" id="GO:0009279">
    <property type="term" value="C:cell outer membrane"/>
    <property type="evidence" value="ECO:0007669"/>
    <property type="project" value="UniProtKB-SubCell"/>
</dbReference>
<dbReference type="GO" id="GO:0015562">
    <property type="term" value="F:efflux transmembrane transporter activity"/>
    <property type="evidence" value="ECO:0007669"/>
    <property type="project" value="InterPro"/>
</dbReference>
<evidence type="ECO:0000256" key="6">
    <source>
        <dbReference type="ARBA" id="ARBA00023136"/>
    </source>
</evidence>
<evidence type="ECO:0000313" key="9">
    <source>
        <dbReference type="Proteomes" id="UP000184609"/>
    </source>
</evidence>
<dbReference type="GO" id="GO:1990281">
    <property type="term" value="C:efflux pump complex"/>
    <property type="evidence" value="ECO:0007669"/>
    <property type="project" value="TreeGrafter"/>
</dbReference>
<name>A0A1M7Z4U0_9BACT</name>
<dbReference type="InterPro" id="IPR003423">
    <property type="entry name" value="OMP_efflux"/>
</dbReference>
<evidence type="ECO:0000256" key="2">
    <source>
        <dbReference type="ARBA" id="ARBA00007613"/>
    </source>
</evidence>
<dbReference type="PANTHER" id="PTHR30026:SF20">
    <property type="entry name" value="OUTER MEMBRANE PROTEIN TOLC"/>
    <property type="match status" value="1"/>
</dbReference>
<keyword evidence="5" id="KW-0812">Transmembrane</keyword>
<organism evidence="8 9">
    <name type="scientific">Algoriphagus zhangzhouensis</name>
    <dbReference type="NCBI Taxonomy" id="1073327"/>
    <lineage>
        <taxon>Bacteria</taxon>
        <taxon>Pseudomonadati</taxon>
        <taxon>Bacteroidota</taxon>
        <taxon>Cytophagia</taxon>
        <taxon>Cytophagales</taxon>
        <taxon>Cyclobacteriaceae</taxon>
        <taxon>Algoriphagus</taxon>
    </lineage>
</organism>
<reference evidence="9" key="1">
    <citation type="submission" date="2016-12" db="EMBL/GenBank/DDBJ databases">
        <authorList>
            <person name="Varghese N."/>
            <person name="Submissions S."/>
        </authorList>
    </citation>
    <scope>NUCLEOTIDE SEQUENCE [LARGE SCALE GENOMIC DNA]</scope>
    <source>
        <strain evidence="9">DSM 25035</strain>
    </source>
</reference>
<dbReference type="Pfam" id="PF02321">
    <property type="entry name" value="OEP"/>
    <property type="match status" value="1"/>
</dbReference>
<evidence type="ECO:0000256" key="4">
    <source>
        <dbReference type="ARBA" id="ARBA00022452"/>
    </source>
</evidence>
<evidence type="ECO:0000256" key="1">
    <source>
        <dbReference type="ARBA" id="ARBA00004442"/>
    </source>
</evidence>
<keyword evidence="6" id="KW-0472">Membrane</keyword>